<dbReference type="EMBL" id="JAPXFL010000008">
    <property type="protein sequence ID" value="KAK9502584.1"/>
    <property type="molecule type" value="Genomic_DNA"/>
</dbReference>
<dbReference type="InterPro" id="IPR004839">
    <property type="entry name" value="Aminotransferase_I/II_large"/>
</dbReference>
<gene>
    <name evidence="11" type="ORF">O3M35_011332</name>
</gene>
<dbReference type="GO" id="GO:0004021">
    <property type="term" value="F:L-alanine:2-oxoglutarate aminotransferase activity"/>
    <property type="evidence" value="ECO:0007669"/>
    <property type="project" value="UniProtKB-EC"/>
</dbReference>
<dbReference type="GO" id="GO:0030170">
    <property type="term" value="F:pyridoxal phosphate binding"/>
    <property type="evidence" value="ECO:0007669"/>
    <property type="project" value="InterPro"/>
</dbReference>
<keyword evidence="5" id="KW-0663">Pyridoxal phosphate</keyword>
<dbReference type="PANTHER" id="PTHR11751:SF29">
    <property type="entry name" value="ALANINE TRANSAMINASE"/>
    <property type="match status" value="1"/>
</dbReference>
<evidence type="ECO:0000256" key="5">
    <source>
        <dbReference type="ARBA" id="ARBA00022898"/>
    </source>
</evidence>
<evidence type="ECO:0000256" key="3">
    <source>
        <dbReference type="ARBA" id="ARBA00022576"/>
    </source>
</evidence>
<evidence type="ECO:0000259" key="10">
    <source>
        <dbReference type="Pfam" id="PF00155"/>
    </source>
</evidence>
<comment type="cofactor">
    <cofactor evidence="1">
        <name>pyridoxal 5'-phosphate</name>
        <dbReference type="ChEBI" id="CHEBI:597326"/>
    </cofactor>
</comment>
<comment type="caution">
    <text evidence="11">The sequence shown here is derived from an EMBL/GenBank/DDBJ whole genome shotgun (WGS) entry which is preliminary data.</text>
</comment>
<dbReference type="InterPro" id="IPR015422">
    <property type="entry name" value="PyrdxlP-dep_Trfase_small"/>
</dbReference>
<evidence type="ECO:0000256" key="8">
    <source>
        <dbReference type="ARBA" id="ARBA00026106"/>
    </source>
</evidence>
<sequence>MKGIRITTVKDFLLGTQYKRGFGLTLSRAISYQLPLERSTTSRTMSTDSCEKCITIDNMNPCVKEIEYAVRGPIPTRSLQLEKELKAGANKPFKEVIKANIGDCHAMGQVPITFIRQVLAAVSYPELIKKNLFPKDVNERAQLILSGCKGASVGSYTDSPGIELIRRHVAEYIERRDGLPSNWEDVILCAGASDGIKNVMKLLVKNVDGKKPGVMIPIPQYPLYSATLSEFNIHQIGYYLKEENNWSLEISELERALKEARKNCHPRALVVINPGNPTGQVLTRKNIEDIIKFAYKEKLFLFSDEVYQDNVYDPDSKFYSMKKVMREMGPPYSEMELASFMSSSKGYMGECGLRGGYAEVINLDPQVRAMLHKLISTMLCPTVLGQTVMDCVVRPPMPGEESYELFAKEKAHVLNSLKERATLVADSFNSFEGFSCQKVQGAMYAFPQLELPKKAIEKAKSVGQAPDVFYAFQLLEQTGICVVPGTGFGQKPGTHHFRTTILPQPDKLKEMMQIFKKFHENFVKEYK</sequence>
<evidence type="ECO:0000256" key="7">
    <source>
        <dbReference type="ARBA" id="ARBA00025785"/>
    </source>
</evidence>
<dbReference type="Gene3D" id="3.40.640.10">
    <property type="entry name" value="Type I PLP-dependent aspartate aminotransferase-like (Major domain)"/>
    <property type="match status" value="1"/>
</dbReference>
<dbReference type="Gene3D" id="3.90.1150.10">
    <property type="entry name" value="Aspartate Aminotransferase, domain 1"/>
    <property type="match status" value="1"/>
</dbReference>
<evidence type="ECO:0000313" key="11">
    <source>
        <dbReference type="EMBL" id="KAK9502584.1"/>
    </source>
</evidence>
<name>A0AAW1D200_9HEMI</name>
<reference evidence="11 12" key="1">
    <citation type="submission" date="2022-12" db="EMBL/GenBank/DDBJ databases">
        <title>Chromosome-level genome assembly of true bugs.</title>
        <authorList>
            <person name="Ma L."/>
            <person name="Li H."/>
        </authorList>
    </citation>
    <scope>NUCLEOTIDE SEQUENCE [LARGE SCALE GENOMIC DNA]</scope>
    <source>
        <strain evidence="11">Lab_2022b</strain>
    </source>
</reference>
<comment type="subunit">
    <text evidence="2">Homodimer.</text>
</comment>
<dbReference type="FunFam" id="3.40.640.10:FF:000012">
    <property type="entry name" value="alanine aminotransferase 2"/>
    <property type="match status" value="1"/>
</dbReference>
<comment type="pathway">
    <text evidence="6">Amino-acid degradation; L-alanine degradation via transaminase pathway; pyruvate from L-alanine: step 1/1.</text>
</comment>
<dbReference type="FunFam" id="1.10.287.1970:FF:000001">
    <property type="entry name" value="Alanine aminotransferase 2"/>
    <property type="match status" value="1"/>
</dbReference>
<evidence type="ECO:0000256" key="9">
    <source>
        <dbReference type="ARBA" id="ARBA00047412"/>
    </source>
</evidence>
<dbReference type="CDD" id="cd00609">
    <property type="entry name" value="AAT_like"/>
    <property type="match status" value="1"/>
</dbReference>
<dbReference type="Gene3D" id="1.10.287.1970">
    <property type="match status" value="1"/>
</dbReference>
<dbReference type="Pfam" id="PF00155">
    <property type="entry name" value="Aminotran_1_2"/>
    <property type="match status" value="1"/>
</dbReference>
<dbReference type="SUPFAM" id="SSF53383">
    <property type="entry name" value="PLP-dependent transferases"/>
    <property type="match status" value="1"/>
</dbReference>
<evidence type="ECO:0000256" key="6">
    <source>
        <dbReference type="ARBA" id="ARBA00025708"/>
    </source>
</evidence>
<dbReference type="InterPro" id="IPR015421">
    <property type="entry name" value="PyrdxlP-dep_Trfase_major"/>
</dbReference>
<evidence type="ECO:0000313" key="12">
    <source>
        <dbReference type="Proteomes" id="UP001461498"/>
    </source>
</evidence>
<dbReference type="FunFam" id="3.90.1150.10:FF:000010">
    <property type="entry name" value="Alanine aminotransferase 2"/>
    <property type="match status" value="1"/>
</dbReference>
<evidence type="ECO:0000256" key="1">
    <source>
        <dbReference type="ARBA" id="ARBA00001933"/>
    </source>
</evidence>
<feature type="domain" description="Aminotransferase class I/classII large" evidence="10">
    <location>
        <begin position="151"/>
        <end position="511"/>
    </location>
</feature>
<comment type="catalytic activity">
    <reaction evidence="9">
        <text>L-alanine + 2-oxoglutarate = pyruvate + L-glutamate</text>
        <dbReference type="Rhea" id="RHEA:19453"/>
        <dbReference type="ChEBI" id="CHEBI:15361"/>
        <dbReference type="ChEBI" id="CHEBI:16810"/>
        <dbReference type="ChEBI" id="CHEBI:29985"/>
        <dbReference type="ChEBI" id="CHEBI:57972"/>
        <dbReference type="EC" id="2.6.1.2"/>
    </reaction>
</comment>
<keyword evidence="4" id="KW-0808">Transferase</keyword>
<dbReference type="InterPro" id="IPR015424">
    <property type="entry name" value="PyrdxlP-dep_Trfase"/>
</dbReference>
<protein>
    <recommendedName>
        <fullName evidence="8">alanine transaminase</fullName>
        <ecNumber evidence="8">2.6.1.2</ecNumber>
    </recommendedName>
</protein>
<accession>A0AAW1D200</accession>
<organism evidence="11 12">
    <name type="scientific">Rhynocoris fuscipes</name>
    <dbReference type="NCBI Taxonomy" id="488301"/>
    <lineage>
        <taxon>Eukaryota</taxon>
        <taxon>Metazoa</taxon>
        <taxon>Ecdysozoa</taxon>
        <taxon>Arthropoda</taxon>
        <taxon>Hexapoda</taxon>
        <taxon>Insecta</taxon>
        <taxon>Pterygota</taxon>
        <taxon>Neoptera</taxon>
        <taxon>Paraneoptera</taxon>
        <taxon>Hemiptera</taxon>
        <taxon>Heteroptera</taxon>
        <taxon>Panheteroptera</taxon>
        <taxon>Cimicomorpha</taxon>
        <taxon>Reduviidae</taxon>
        <taxon>Harpactorinae</taxon>
        <taxon>Harpactorini</taxon>
        <taxon>Rhynocoris</taxon>
    </lineage>
</organism>
<proteinExistence type="inferred from homology"/>
<keyword evidence="3" id="KW-0032">Aminotransferase</keyword>
<dbReference type="InterPro" id="IPR045088">
    <property type="entry name" value="ALAT1/2-like"/>
</dbReference>
<evidence type="ECO:0000256" key="2">
    <source>
        <dbReference type="ARBA" id="ARBA00011738"/>
    </source>
</evidence>
<dbReference type="Proteomes" id="UP001461498">
    <property type="component" value="Unassembled WGS sequence"/>
</dbReference>
<keyword evidence="12" id="KW-1185">Reference proteome</keyword>
<dbReference type="EC" id="2.6.1.2" evidence="8"/>
<dbReference type="AlphaFoldDB" id="A0AAW1D200"/>
<dbReference type="PANTHER" id="PTHR11751">
    <property type="entry name" value="ALANINE AMINOTRANSFERASE"/>
    <property type="match status" value="1"/>
</dbReference>
<comment type="similarity">
    <text evidence="7">Belongs to the class-I pyridoxal-phosphate-dependent aminotransferase family. Alanine aminotransferase subfamily.</text>
</comment>
<evidence type="ECO:0000256" key="4">
    <source>
        <dbReference type="ARBA" id="ARBA00022679"/>
    </source>
</evidence>